<keyword evidence="2" id="KW-1133">Transmembrane helix</keyword>
<feature type="transmembrane region" description="Helical" evidence="2">
    <location>
        <begin position="109"/>
        <end position="134"/>
    </location>
</feature>
<proteinExistence type="predicted"/>
<gene>
    <name evidence="3" type="ORF">EST38_g10234</name>
</gene>
<dbReference type="Proteomes" id="UP000290288">
    <property type="component" value="Unassembled WGS sequence"/>
</dbReference>
<feature type="transmembrane region" description="Helical" evidence="2">
    <location>
        <begin position="230"/>
        <end position="249"/>
    </location>
</feature>
<comment type="caution">
    <text evidence="3">The sequence shown here is derived from an EMBL/GenBank/DDBJ whole genome shotgun (WGS) entry which is preliminary data.</text>
</comment>
<keyword evidence="4" id="KW-1185">Reference proteome</keyword>
<reference evidence="3 4" key="1">
    <citation type="submission" date="2019-01" db="EMBL/GenBank/DDBJ databases">
        <title>Draft genome sequence of Psathyrella aberdarensis IHI B618.</title>
        <authorList>
            <person name="Buettner E."/>
            <person name="Kellner H."/>
        </authorList>
    </citation>
    <scope>NUCLEOTIDE SEQUENCE [LARGE SCALE GENOMIC DNA]</scope>
    <source>
        <strain evidence="3 4">IHI B618</strain>
    </source>
</reference>
<protein>
    <recommendedName>
        <fullName evidence="5">G protein-coupled receptor</fullName>
    </recommendedName>
</protein>
<evidence type="ECO:0000256" key="1">
    <source>
        <dbReference type="SAM" id="MobiDB-lite"/>
    </source>
</evidence>
<feature type="transmembrane region" description="Helical" evidence="2">
    <location>
        <begin position="146"/>
        <end position="168"/>
    </location>
</feature>
<name>A0A4Q2D9K2_9AGAR</name>
<dbReference type="AlphaFoldDB" id="A0A4Q2D9K2"/>
<feature type="transmembrane region" description="Helical" evidence="2">
    <location>
        <begin position="81"/>
        <end position="100"/>
    </location>
</feature>
<evidence type="ECO:0000256" key="2">
    <source>
        <dbReference type="SAM" id="Phobius"/>
    </source>
</evidence>
<dbReference type="OrthoDB" id="2961022at2759"/>
<dbReference type="EMBL" id="SDEE01000531">
    <property type="protein sequence ID" value="RXW15612.1"/>
    <property type="molecule type" value="Genomic_DNA"/>
</dbReference>
<feature type="transmembrane region" description="Helical" evidence="2">
    <location>
        <begin position="6"/>
        <end position="25"/>
    </location>
</feature>
<evidence type="ECO:0000313" key="4">
    <source>
        <dbReference type="Proteomes" id="UP000290288"/>
    </source>
</evidence>
<feature type="transmembrane region" description="Helical" evidence="2">
    <location>
        <begin position="189"/>
        <end position="218"/>
    </location>
</feature>
<evidence type="ECO:0000313" key="3">
    <source>
        <dbReference type="EMBL" id="RXW15612.1"/>
    </source>
</evidence>
<feature type="region of interest" description="Disordered" evidence="1">
    <location>
        <begin position="285"/>
        <end position="313"/>
    </location>
</feature>
<organism evidence="3 4">
    <name type="scientific">Candolleomyces aberdarensis</name>
    <dbReference type="NCBI Taxonomy" id="2316362"/>
    <lineage>
        <taxon>Eukaryota</taxon>
        <taxon>Fungi</taxon>
        <taxon>Dikarya</taxon>
        <taxon>Basidiomycota</taxon>
        <taxon>Agaricomycotina</taxon>
        <taxon>Agaricomycetes</taxon>
        <taxon>Agaricomycetidae</taxon>
        <taxon>Agaricales</taxon>
        <taxon>Agaricineae</taxon>
        <taxon>Psathyrellaceae</taxon>
        <taxon>Candolleomyces</taxon>
    </lineage>
</organism>
<sequence length="341" mass="37835">MVEVGIHVFMAFYGLSVFLETPEHLRKGRKRYIATSFVITCLSAFVASLDLAGYFQALFSSTSPLHFAEIEILGSRQWKRILSNTVLGILIWIGDALMVYRCYVICVNYWWMAILPGATCLCALVLNFILTYRYDVPPKSAMAYETAYVFLVVSTNVLVTCLIVVHLLRARRTLSKLLPSKDMCLCTGVVAILIESALPLSIFGILAAALTLFLNFTIMDPSEGAMVCNSLFMGLFYTFCTLSPHMIIFRVTTGRSFVKFPSAKDGVLSNPIAFAHQTAESSFLQSPTNTRQIGRNPEPDVERLGGDPISAIPIPTTTQASQIIQVDKEEREEVGAERKNV</sequence>
<keyword evidence="2" id="KW-0812">Transmembrane</keyword>
<feature type="transmembrane region" description="Helical" evidence="2">
    <location>
        <begin position="32"/>
        <end position="55"/>
    </location>
</feature>
<keyword evidence="2" id="KW-0472">Membrane</keyword>
<accession>A0A4Q2D9K2</accession>
<evidence type="ECO:0008006" key="5">
    <source>
        <dbReference type="Google" id="ProtNLM"/>
    </source>
</evidence>